<dbReference type="CDD" id="cd23422">
    <property type="entry name" value="beta-trefoil_Ricin_MPL_CNL"/>
    <property type="match status" value="1"/>
</dbReference>
<name>A0A165C0E1_9APHY</name>
<dbReference type="InParanoid" id="A0A165C0E1"/>
<dbReference type="Gene3D" id="2.80.10.50">
    <property type="match status" value="1"/>
</dbReference>
<gene>
    <name evidence="2" type="ORF">LAESUDRAFT_662710</name>
</gene>
<evidence type="ECO:0000313" key="3">
    <source>
        <dbReference type="Proteomes" id="UP000076871"/>
    </source>
</evidence>
<reference evidence="2 3" key="1">
    <citation type="journal article" date="2016" name="Mol. Biol. Evol.">
        <title>Comparative Genomics of Early-Diverging Mushroom-Forming Fungi Provides Insights into the Origins of Lignocellulose Decay Capabilities.</title>
        <authorList>
            <person name="Nagy L.G."/>
            <person name="Riley R."/>
            <person name="Tritt A."/>
            <person name="Adam C."/>
            <person name="Daum C."/>
            <person name="Floudas D."/>
            <person name="Sun H."/>
            <person name="Yadav J.S."/>
            <person name="Pangilinan J."/>
            <person name="Larsson K.H."/>
            <person name="Matsuura K."/>
            <person name="Barry K."/>
            <person name="Labutti K."/>
            <person name="Kuo R."/>
            <person name="Ohm R.A."/>
            <person name="Bhattacharya S.S."/>
            <person name="Shirouzu T."/>
            <person name="Yoshinaga Y."/>
            <person name="Martin F.M."/>
            <person name="Grigoriev I.V."/>
            <person name="Hibbett D.S."/>
        </authorList>
    </citation>
    <scope>NUCLEOTIDE SEQUENCE [LARGE SCALE GENOMIC DNA]</scope>
    <source>
        <strain evidence="2 3">93-53</strain>
    </source>
</reference>
<dbReference type="SUPFAM" id="SSF50370">
    <property type="entry name" value="Ricin B-like lectins"/>
    <property type="match status" value="1"/>
</dbReference>
<dbReference type="OrthoDB" id="3228793at2759"/>
<keyword evidence="3" id="KW-1185">Reference proteome</keyword>
<dbReference type="GeneID" id="63822040"/>
<evidence type="ECO:0000259" key="1">
    <source>
        <dbReference type="Pfam" id="PF14200"/>
    </source>
</evidence>
<proteinExistence type="predicted"/>
<feature type="domain" description="Ricin B lectin" evidence="1">
    <location>
        <begin position="32"/>
        <end position="117"/>
    </location>
</feature>
<evidence type="ECO:0000313" key="2">
    <source>
        <dbReference type="EMBL" id="KZT01972.1"/>
    </source>
</evidence>
<dbReference type="RefSeq" id="XP_040759712.1">
    <property type="nucleotide sequence ID" value="XM_040905010.1"/>
</dbReference>
<dbReference type="Pfam" id="PF14200">
    <property type="entry name" value="RicinB_lectin_2"/>
    <property type="match status" value="1"/>
</dbReference>
<protein>
    <submittedName>
        <fullName evidence="2">Carbohydrate-binding module family 13 protein</fullName>
    </submittedName>
</protein>
<dbReference type="EMBL" id="KV427657">
    <property type="protein sequence ID" value="KZT01972.1"/>
    <property type="molecule type" value="Genomic_DNA"/>
</dbReference>
<dbReference type="AlphaFoldDB" id="A0A165C0E1"/>
<dbReference type="InterPro" id="IPR000772">
    <property type="entry name" value="Ricin_B_lectin"/>
</dbReference>
<organism evidence="2 3">
    <name type="scientific">Laetiporus sulphureus 93-53</name>
    <dbReference type="NCBI Taxonomy" id="1314785"/>
    <lineage>
        <taxon>Eukaryota</taxon>
        <taxon>Fungi</taxon>
        <taxon>Dikarya</taxon>
        <taxon>Basidiomycota</taxon>
        <taxon>Agaricomycotina</taxon>
        <taxon>Agaricomycetes</taxon>
        <taxon>Polyporales</taxon>
        <taxon>Laetiporus</taxon>
    </lineage>
</organism>
<sequence>MYVLLDARNGTALDLSGGDQKTLICLPAHMGPNQQWEFIPSGKGYTIRSACASSRGLYLTLEDIYDNAPIVASPFPASWNVQIDEKEETLRISWPNTEYVMDLIDWGNAEPGAKVKLMKEKPGERCQTWRYIRCRPAEEQGEKVAESTSKPIISETVIVAEGKDFITTTRTTTTTLITTVTTVARTAR</sequence>
<dbReference type="Proteomes" id="UP000076871">
    <property type="component" value="Unassembled WGS sequence"/>
</dbReference>
<dbReference type="InterPro" id="IPR035992">
    <property type="entry name" value="Ricin_B-like_lectins"/>
</dbReference>
<accession>A0A165C0E1</accession>